<dbReference type="InterPro" id="IPR001279">
    <property type="entry name" value="Metallo-B-lactamas"/>
</dbReference>
<organism evidence="2 3">
    <name type="scientific">Rarispira pelagica</name>
    <dbReference type="NCBI Taxonomy" id="3141764"/>
    <lineage>
        <taxon>Bacteria</taxon>
        <taxon>Pseudomonadati</taxon>
        <taxon>Spirochaetota</taxon>
        <taxon>Spirochaetia</taxon>
        <taxon>Winmispirales</taxon>
        <taxon>Winmispiraceae</taxon>
        <taxon>Rarispira</taxon>
    </lineage>
</organism>
<evidence type="ECO:0000259" key="1">
    <source>
        <dbReference type="SMART" id="SM00849"/>
    </source>
</evidence>
<dbReference type="PANTHER" id="PTHR43084:SF1">
    <property type="entry name" value="PERSULFIDE DIOXYGENASE ETHE1, MITOCHONDRIAL"/>
    <property type="match status" value="1"/>
</dbReference>
<feature type="domain" description="Metallo-beta-lactamase" evidence="1">
    <location>
        <begin position="12"/>
        <end position="169"/>
    </location>
</feature>
<gene>
    <name evidence="2" type="ORF">WKV44_05015</name>
</gene>
<name>A0ABU9UB86_9SPIR</name>
<dbReference type="Gene3D" id="3.60.15.10">
    <property type="entry name" value="Ribonuclease Z/Hydroxyacylglutathione hydrolase-like"/>
    <property type="match status" value="1"/>
</dbReference>
<dbReference type="InterPro" id="IPR051682">
    <property type="entry name" value="Mito_Persulfide_Diox"/>
</dbReference>
<keyword evidence="3" id="KW-1185">Reference proteome</keyword>
<dbReference type="SUPFAM" id="SSF56281">
    <property type="entry name" value="Metallo-hydrolase/oxidoreductase"/>
    <property type="match status" value="1"/>
</dbReference>
<protein>
    <submittedName>
        <fullName evidence="2">MBL fold metallo-hydrolase</fullName>
    </submittedName>
</protein>
<comment type="caution">
    <text evidence="2">The sequence shown here is derived from an EMBL/GenBank/DDBJ whole genome shotgun (WGS) entry which is preliminary data.</text>
</comment>
<proteinExistence type="predicted"/>
<dbReference type="Pfam" id="PF00753">
    <property type="entry name" value="Lactamase_B"/>
    <property type="match status" value="1"/>
</dbReference>
<dbReference type="EMBL" id="JBCHKQ010000002">
    <property type="protein sequence ID" value="MEM5947898.1"/>
    <property type="molecule type" value="Genomic_DNA"/>
</dbReference>
<dbReference type="Proteomes" id="UP001466331">
    <property type="component" value="Unassembled WGS sequence"/>
</dbReference>
<evidence type="ECO:0000313" key="3">
    <source>
        <dbReference type="Proteomes" id="UP001466331"/>
    </source>
</evidence>
<dbReference type="RefSeq" id="WP_420069345.1">
    <property type="nucleotide sequence ID" value="NZ_JBCHKQ010000002.1"/>
</dbReference>
<dbReference type="PANTHER" id="PTHR43084">
    <property type="entry name" value="PERSULFIDE DIOXYGENASE ETHE1"/>
    <property type="match status" value="1"/>
</dbReference>
<reference evidence="2 3" key="1">
    <citation type="submission" date="2024-03" db="EMBL/GenBank/DDBJ databases">
        <title>Ignisphaera cupida sp. nov., a hyperthermophilic hydrolytic archaeon from a hot spring of Kamchatka, and proposal of Ignisphaeraceae fam. nov.</title>
        <authorList>
            <person name="Podosokorskaya O.A."/>
            <person name="Elcheninov A.G."/>
            <person name="Maltseva A.I."/>
            <person name="Zayulina K.S."/>
            <person name="Novikov A."/>
            <person name="Merkel A.Y."/>
        </authorList>
    </citation>
    <scope>NUCLEOTIDE SEQUENCE [LARGE SCALE GENOMIC DNA]</scope>
    <source>
        <strain evidence="2 3">38H-sp</strain>
    </source>
</reference>
<accession>A0ABU9UB86</accession>
<dbReference type="InterPro" id="IPR036866">
    <property type="entry name" value="RibonucZ/Hydroxyglut_hydro"/>
</dbReference>
<dbReference type="SMART" id="SM00849">
    <property type="entry name" value="Lactamase_B"/>
    <property type="match status" value="1"/>
</dbReference>
<sequence length="189" mass="21208">MKVHAHFSLPGFSNTYILGHEDGGDAIVIDPGTFDEHMLNYLENNNYYLRYILITHAHKNHYDGIRTIRKIYDAKIYSNNINIEGIPCSIIQNGGSINLGEITVNAVSVPGHSRDSLVYQIEDMIFTGDSLSAGKLGKPIDSYGKALLITYVKQKLLSMPPYLRIFPGHGPPSLVRTEREYNIDIKTNK</sequence>
<evidence type="ECO:0000313" key="2">
    <source>
        <dbReference type="EMBL" id="MEM5947898.1"/>
    </source>
</evidence>